<keyword evidence="3" id="KW-1185">Reference proteome</keyword>
<feature type="region of interest" description="Disordered" evidence="1">
    <location>
        <begin position="43"/>
        <end position="63"/>
    </location>
</feature>
<protein>
    <submittedName>
        <fullName evidence="2">Uncharacterized protein</fullName>
    </submittedName>
</protein>
<evidence type="ECO:0000313" key="3">
    <source>
        <dbReference type="Proteomes" id="UP001286313"/>
    </source>
</evidence>
<comment type="caution">
    <text evidence="2">The sequence shown here is derived from an EMBL/GenBank/DDBJ whole genome shotgun (WGS) entry which is preliminary data.</text>
</comment>
<feature type="region of interest" description="Disordered" evidence="1">
    <location>
        <begin position="1"/>
        <end position="29"/>
    </location>
</feature>
<dbReference type="AlphaFoldDB" id="A0AAE1GHR4"/>
<accession>A0AAE1GHR4</accession>
<evidence type="ECO:0000313" key="2">
    <source>
        <dbReference type="EMBL" id="KAK3892121.1"/>
    </source>
</evidence>
<organism evidence="2 3">
    <name type="scientific">Petrolisthes cinctipes</name>
    <name type="common">Flat porcelain crab</name>
    <dbReference type="NCBI Taxonomy" id="88211"/>
    <lineage>
        <taxon>Eukaryota</taxon>
        <taxon>Metazoa</taxon>
        <taxon>Ecdysozoa</taxon>
        <taxon>Arthropoda</taxon>
        <taxon>Crustacea</taxon>
        <taxon>Multicrustacea</taxon>
        <taxon>Malacostraca</taxon>
        <taxon>Eumalacostraca</taxon>
        <taxon>Eucarida</taxon>
        <taxon>Decapoda</taxon>
        <taxon>Pleocyemata</taxon>
        <taxon>Anomura</taxon>
        <taxon>Galatheoidea</taxon>
        <taxon>Porcellanidae</taxon>
        <taxon>Petrolisthes</taxon>
    </lineage>
</organism>
<dbReference type="EMBL" id="JAWQEG010000286">
    <property type="protein sequence ID" value="KAK3892121.1"/>
    <property type="molecule type" value="Genomic_DNA"/>
</dbReference>
<dbReference type="Proteomes" id="UP001286313">
    <property type="component" value="Unassembled WGS sequence"/>
</dbReference>
<evidence type="ECO:0000256" key="1">
    <source>
        <dbReference type="SAM" id="MobiDB-lite"/>
    </source>
</evidence>
<sequence length="99" mass="11420">MRGRQARRNNGGWSGKWEQRKSGMGWKMPGGEHMWYESGWKEKGTRTGAGVGKGNVGKEKYTTGERNMWMGRWRRRKKGRVRIGSEKKMAWMREPCGGG</sequence>
<gene>
    <name evidence="2" type="ORF">Pcinc_004088</name>
</gene>
<reference evidence="2" key="1">
    <citation type="submission" date="2023-10" db="EMBL/GenBank/DDBJ databases">
        <title>Genome assemblies of two species of porcelain crab, Petrolisthes cinctipes and Petrolisthes manimaculis (Anomura: Porcellanidae).</title>
        <authorList>
            <person name="Angst P."/>
        </authorList>
    </citation>
    <scope>NUCLEOTIDE SEQUENCE</scope>
    <source>
        <strain evidence="2">PB745_01</strain>
        <tissue evidence="2">Gill</tissue>
    </source>
</reference>
<proteinExistence type="predicted"/>
<name>A0AAE1GHR4_PETCI</name>